<dbReference type="EMBL" id="AZIL01001830">
    <property type="protein sequence ID" value="EWM23106.1"/>
    <property type="molecule type" value="Genomic_DNA"/>
</dbReference>
<dbReference type="GO" id="GO:0070971">
    <property type="term" value="C:endoplasmic reticulum exit site"/>
    <property type="evidence" value="ECO:0007669"/>
    <property type="project" value="TreeGrafter"/>
</dbReference>
<feature type="region of interest" description="Disordered" evidence="1">
    <location>
        <begin position="461"/>
        <end position="482"/>
    </location>
</feature>
<gene>
    <name evidence="2" type="ORF">Naga_100643g1</name>
</gene>
<evidence type="ECO:0000256" key="1">
    <source>
        <dbReference type="SAM" id="MobiDB-lite"/>
    </source>
</evidence>
<feature type="region of interest" description="Disordered" evidence="1">
    <location>
        <begin position="123"/>
        <end position="152"/>
    </location>
</feature>
<organism evidence="2 3">
    <name type="scientific">Nannochloropsis gaditana</name>
    <dbReference type="NCBI Taxonomy" id="72520"/>
    <lineage>
        <taxon>Eukaryota</taxon>
        <taxon>Sar</taxon>
        <taxon>Stramenopiles</taxon>
        <taxon>Ochrophyta</taxon>
        <taxon>Eustigmatophyceae</taxon>
        <taxon>Eustigmatales</taxon>
        <taxon>Monodopsidaceae</taxon>
        <taxon>Nannochloropsis</taxon>
    </lineage>
</organism>
<dbReference type="AlphaFoldDB" id="W7TRH0"/>
<evidence type="ECO:0000313" key="2">
    <source>
        <dbReference type="EMBL" id="EWM23106.1"/>
    </source>
</evidence>
<feature type="region of interest" description="Disordered" evidence="1">
    <location>
        <begin position="38"/>
        <end position="65"/>
    </location>
</feature>
<proteinExistence type="predicted"/>
<feature type="compositionally biased region" description="Low complexity" evidence="1">
    <location>
        <begin position="555"/>
        <end position="570"/>
    </location>
</feature>
<accession>W7TRH0</accession>
<comment type="caution">
    <text evidence="2">The sequence shown here is derived from an EMBL/GenBank/DDBJ whole genome shotgun (WGS) entry which is preliminary data.</text>
</comment>
<feature type="compositionally biased region" description="Basic and acidic residues" evidence="1">
    <location>
        <begin position="686"/>
        <end position="695"/>
    </location>
</feature>
<dbReference type="GO" id="GO:0007030">
    <property type="term" value="P:Golgi organization"/>
    <property type="evidence" value="ECO:0007669"/>
    <property type="project" value="TreeGrafter"/>
</dbReference>
<name>W7TRH0_9STRA</name>
<dbReference type="GO" id="GO:0070973">
    <property type="term" value="P:protein localization to endoplasmic reticulum exit site"/>
    <property type="evidence" value="ECO:0007669"/>
    <property type="project" value="TreeGrafter"/>
</dbReference>
<feature type="compositionally biased region" description="Gly residues" evidence="1">
    <location>
        <begin position="41"/>
        <end position="51"/>
    </location>
</feature>
<protein>
    <recommendedName>
        <fullName evidence="4">Ancestral coatomer element 1 Sec16/Sec31 domain-containing protein</fullName>
    </recommendedName>
</protein>
<dbReference type="Proteomes" id="UP000019335">
    <property type="component" value="Chromosome 18"/>
</dbReference>
<feature type="compositionally biased region" description="Gly residues" evidence="1">
    <location>
        <begin position="864"/>
        <end position="902"/>
    </location>
</feature>
<feature type="compositionally biased region" description="Low complexity" evidence="1">
    <location>
        <begin position="738"/>
        <end position="754"/>
    </location>
</feature>
<feature type="region of interest" description="Disordered" evidence="1">
    <location>
        <begin position="538"/>
        <end position="763"/>
    </location>
</feature>
<feature type="region of interest" description="Disordered" evidence="1">
    <location>
        <begin position="498"/>
        <end position="526"/>
    </location>
</feature>
<feature type="compositionally biased region" description="Low complexity" evidence="1">
    <location>
        <begin position="613"/>
        <end position="634"/>
    </location>
</feature>
<feature type="compositionally biased region" description="Pro residues" evidence="1">
    <location>
        <begin position="651"/>
        <end position="669"/>
    </location>
</feature>
<feature type="compositionally biased region" description="Polar residues" evidence="1">
    <location>
        <begin position="713"/>
        <end position="730"/>
    </location>
</feature>
<dbReference type="PANTHER" id="PTHR13402">
    <property type="entry name" value="RGPR-RELATED"/>
    <property type="match status" value="1"/>
</dbReference>
<evidence type="ECO:0008006" key="4">
    <source>
        <dbReference type="Google" id="ProtNLM"/>
    </source>
</evidence>
<feature type="compositionally biased region" description="Low complexity" evidence="1">
    <location>
        <begin position="916"/>
        <end position="932"/>
    </location>
</feature>
<evidence type="ECO:0000313" key="3">
    <source>
        <dbReference type="Proteomes" id="UP000019335"/>
    </source>
</evidence>
<feature type="compositionally biased region" description="Basic and acidic residues" evidence="1">
    <location>
        <begin position="467"/>
        <end position="482"/>
    </location>
</feature>
<dbReference type="GO" id="GO:0012507">
    <property type="term" value="C:ER to Golgi transport vesicle membrane"/>
    <property type="evidence" value="ECO:0007669"/>
    <property type="project" value="TreeGrafter"/>
</dbReference>
<keyword evidence="3" id="KW-1185">Reference proteome</keyword>
<feature type="compositionally biased region" description="Low complexity" evidence="1">
    <location>
        <begin position="578"/>
        <end position="594"/>
    </location>
</feature>
<feature type="region of interest" description="Disordered" evidence="1">
    <location>
        <begin position="794"/>
        <end position="932"/>
    </location>
</feature>
<feature type="compositionally biased region" description="Low complexity" evidence="1">
    <location>
        <begin position="123"/>
        <end position="135"/>
    </location>
</feature>
<dbReference type="OrthoDB" id="124100at2759"/>
<sequence>MEDLLIRGDPAAALDLALRHSLFVEALLLAGHVPQHAVQPGSGGREGGGEVGRGHAAPQQSRPQLTPVQQVIVAYSQASLPSGLPFHALCLHLTEQPLLSPSPSASSAASHALAGPGNPFARAQQLQQQHQAKGQGSPSLPESDGPSPLPLSHHWKRTLALLLSLPPSSSPCTPALPMSSPVPGATAARSPASSAAAAFTPAPSPNHAILQLGDSLMRESPPKIREAHACYLIGGLLPGGGDEGGREDGPEDGRLSFLLVGMDARKEGGKRLGTPEAVEAFYRADILDFLRQHYSHYRRLGGGGGGVGRSGLAVQAHQSGGKETGVLPPRPSCLLQYYRLQMAKALAEGGYMWEALDYAKSVKAFLLPFLTWDVVEGRITHFVLPPSLPPSLAPLWTRTLAQEAIVFQARVEDEVGREGVRPKPLVAPVRRSSVQVGKGIVSGLMRNLGSLVQETIHKSVFEEDAGREEPVEKKEGGKEGRTVTEGLYAPFVYKGPWGRVVGRGGGEEGGREGKREGENALDNGPETAPFALRRFASAPAKPSSTPVPQQPPQQPQQQQQQAQHQQQPKQPGLPPNIPITASTSPSSSTSSTPSSPHPPPNQWYPQGAMPRKSSSLVPSVGSSHPSSLSCSASGTSYASAVEDMSVSQHTPMPPPSSLPAMVPPLPPPGRQVQRTADLNHVGGKGESAEGGRDGEGSSLAHPPALPPSVPATDISTTGSTASNSGKSTSVHKAPAVKSVARSSSAGGSGTSTPTGGSGGGMVGRLAGLLGIKKPVTADLGEKMEAYFDKDKNRWIFPGQDGEEEEEDASLKPPPTGPMGGVPAGGGHGAGNEGGNGGPMDALSAMMAPPPLRGLPVRRATVGAPIGGPAGLGMGSGGGGGGGRGQGTAPGMAGRGGEAGGGPRFFVPRKLTEQEQQEQQHQQQQQPGQQQHE</sequence>
<dbReference type="PANTHER" id="PTHR13402:SF6">
    <property type="entry name" value="SECRETORY 16, ISOFORM I"/>
    <property type="match status" value="1"/>
</dbReference>
<feature type="compositionally biased region" description="Gly residues" evidence="1">
    <location>
        <begin position="817"/>
        <end position="837"/>
    </location>
</feature>
<feature type="compositionally biased region" description="Basic and acidic residues" evidence="1">
    <location>
        <begin position="505"/>
        <end position="518"/>
    </location>
</feature>
<reference evidence="2 3" key="1">
    <citation type="journal article" date="2014" name="Mol. Plant">
        <title>Chromosome Scale Genome Assembly and Transcriptome Profiling of Nannochloropsis gaditana in Nitrogen Depletion.</title>
        <authorList>
            <person name="Corteggiani Carpinelli E."/>
            <person name="Telatin A."/>
            <person name="Vitulo N."/>
            <person name="Forcato C."/>
            <person name="D'Angelo M."/>
            <person name="Schiavon R."/>
            <person name="Vezzi A."/>
            <person name="Giacometti G.M."/>
            <person name="Morosinotto T."/>
            <person name="Valle G."/>
        </authorList>
    </citation>
    <scope>NUCLEOTIDE SEQUENCE [LARGE SCALE GENOMIC DNA]</scope>
    <source>
        <strain evidence="2 3">B-31</strain>
    </source>
</reference>